<dbReference type="RefSeq" id="WP_017511717.1">
    <property type="nucleotide sequence ID" value="NZ_CP037900.1"/>
</dbReference>
<dbReference type="EMBL" id="CP037900">
    <property type="protein sequence ID" value="QBP08766.1"/>
    <property type="molecule type" value="Genomic_DNA"/>
</dbReference>
<dbReference type="Pfam" id="PF16970">
    <property type="entry name" value="FimA"/>
    <property type="match status" value="1"/>
</dbReference>
<organism evidence="5 6">
    <name type="scientific">Cupriavidus metallidurans</name>
    <dbReference type="NCBI Taxonomy" id="119219"/>
    <lineage>
        <taxon>Bacteria</taxon>
        <taxon>Pseudomonadati</taxon>
        <taxon>Pseudomonadota</taxon>
        <taxon>Betaproteobacteria</taxon>
        <taxon>Burkholderiales</taxon>
        <taxon>Burkholderiaceae</taxon>
        <taxon>Cupriavidus</taxon>
    </lineage>
</organism>
<dbReference type="InterPro" id="IPR050263">
    <property type="entry name" value="Bact_Fimbrial_Adh_Pro"/>
</dbReference>
<sequence>MKHIRTKILATSLLLAAMSPAAFASDGTITFTGLITGQTCSISGNGRPAGDFTVVLPNVSTSTLNTGGNTAGRAPFNIQLTGCTPNAGNVAVYFEPGANVDLATGRLKNSTVAVPAAGTNPGVKAAGNVQIGLLNSDMTNISVGAAVATQNPQRVALASGAATLQYYAQYVATGTATPGIITSSVTYSIVYP</sequence>
<gene>
    <name evidence="5" type="ORF">DDF84_002890</name>
</gene>
<name>A0A132HJX5_9BURK</name>
<evidence type="ECO:0000256" key="3">
    <source>
        <dbReference type="ARBA" id="ARBA00022729"/>
    </source>
</evidence>
<evidence type="ECO:0000256" key="2">
    <source>
        <dbReference type="ARBA" id="ARBA00006671"/>
    </source>
</evidence>
<dbReference type="GO" id="GO:0009289">
    <property type="term" value="C:pilus"/>
    <property type="evidence" value="ECO:0007669"/>
    <property type="project" value="UniProtKB-SubCell"/>
</dbReference>
<dbReference type="Gene3D" id="2.60.40.1090">
    <property type="entry name" value="Fimbrial-type adhesion domain"/>
    <property type="match status" value="1"/>
</dbReference>
<evidence type="ECO:0000256" key="1">
    <source>
        <dbReference type="ARBA" id="ARBA00004561"/>
    </source>
</evidence>
<evidence type="ECO:0000313" key="6">
    <source>
        <dbReference type="Proteomes" id="UP000253772"/>
    </source>
</evidence>
<keyword evidence="3" id="KW-0732">Signal</keyword>
<comment type="similarity">
    <text evidence="2">Belongs to the fimbrial protein family.</text>
</comment>
<dbReference type="PANTHER" id="PTHR33420">
    <property type="entry name" value="FIMBRIAL SUBUNIT ELFA-RELATED"/>
    <property type="match status" value="1"/>
</dbReference>
<comment type="subcellular location">
    <subcellularLocation>
        <location evidence="1">Fimbrium</location>
    </subcellularLocation>
</comment>
<dbReference type="OrthoDB" id="8656135at2"/>
<reference evidence="5 6" key="1">
    <citation type="submission" date="2019-03" db="EMBL/GenBank/DDBJ databases">
        <title>Comparative insights into the high quality Complete genome sequence of highly metal resistant Cupriavidus metallidurans strain BS1 isolated from a gold-copper mine.</title>
        <authorList>
            <person name="Mazhar H.S."/>
            <person name="Rensing C."/>
        </authorList>
    </citation>
    <scope>NUCLEOTIDE SEQUENCE [LARGE SCALE GENOMIC DNA]</scope>
    <source>
        <strain evidence="5 6">BS1</strain>
    </source>
</reference>
<dbReference type="AlphaFoldDB" id="A0A132HJX5"/>
<accession>A0A132HJX5</accession>
<evidence type="ECO:0000313" key="5">
    <source>
        <dbReference type="EMBL" id="QBP08766.1"/>
    </source>
</evidence>
<dbReference type="InterPro" id="IPR008966">
    <property type="entry name" value="Adhesion_dom_sf"/>
</dbReference>
<dbReference type="GO" id="GO:0043709">
    <property type="term" value="P:cell adhesion involved in single-species biofilm formation"/>
    <property type="evidence" value="ECO:0007669"/>
    <property type="project" value="TreeGrafter"/>
</dbReference>
<keyword evidence="4" id="KW-0281">Fimbrium</keyword>
<dbReference type="PANTHER" id="PTHR33420:SF3">
    <property type="entry name" value="FIMBRIAL SUBUNIT ELFA"/>
    <property type="match status" value="1"/>
</dbReference>
<protein>
    <submittedName>
        <fullName evidence="5">Type 1 fimbrial protein</fullName>
    </submittedName>
</protein>
<evidence type="ECO:0000256" key="4">
    <source>
        <dbReference type="ARBA" id="ARBA00023263"/>
    </source>
</evidence>
<dbReference type="SUPFAM" id="SSF49401">
    <property type="entry name" value="Bacterial adhesins"/>
    <property type="match status" value="1"/>
</dbReference>
<dbReference type="Proteomes" id="UP000253772">
    <property type="component" value="Chromosome c1"/>
</dbReference>
<dbReference type="InterPro" id="IPR039458">
    <property type="entry name" value="FimA-like"/>
</dbReference>
<dbReference type="InterPro" id="IPR036937">
    <property type="entry name" value="Adhesion_dom_fimbrial_sf"/>
</dbReference>
<proteinExistence type="inferred from homology"/>